<dbReference type="EMBL" id="AYRZ02000002">
    <property type="protein sequence ID" value="PHT90707.1"/>
    <property type="molecule type" value="Genomic_DNA"/>
</dbReference>
<reference evidence="1 2" key="1">
    <citation type="journal article" date="2014" name="Nat. Genet.">
        <title>Genome sequence of the hot pepper provides insights into the evolution of pungency in Capsicum species.</title>
        <authorList>
            <person name="Kim S."/>
            <person name="Park M."/>
            <person name="Yeom S.I."/>
            <person name="Kim Y.M."/>
            <person name="Lee J.M."/>
            <person name="Lee H.A."/>
            <person name="Seo E."/>
            <person name="Choi J."/>
            <person name="Cheong K."/>
            <person name="Kim K.T."/>
            <person name="Jung K."/>
            <person name="Lee G.W."/>
            <person name="Oh S.K."/>
            <person name="Bae C."/>
            <person name="Kim S.B."/>
            <person name="Lee H.Y."/>
            <person name="Kim S.Y."/>
            <person name="Kim M.S."/>
            <person name="Kang B.C."/>
            <person name="Jo Y.D."/>
            <person name="Yang H.B."/>
            <person name="Jeong H.J."/>
            <person name="Kang W.H."/>
            <person name="Kwon J.K."/>
            <person name="Shin C."/>
            <person name="Lim J.Y."/>
            <person name="Park J.H."/>
            <person name="Huh J.H."/>
            <person name="Kim J.S."/>
            <person name="Kim B.D."/>
            <person name="Cohen O."/>
            <person name="Paran I."/>
            <person name="Suh M.C."/>
            <person name="Lee S.B."/>
            <person name="Kim Y.K."/>
            <person name="Shin Y."/>
            <person name="Noh S.J."/>
            <person name="Park J."/>
            <person name="Seo Y.S."/>
            <person name="Kwon S.Y."/>
            <person name="Kim H.A."/>
            <person name="Park J.M."/>
            <person name="Kim H.J."/>
            <person name="Choi S.B."/>
            <person name="Bosland P.W."/>
            <person name="Reeves G."/>
            <person name="Jo S.H."/>
            <person name="Lee B.W."/>
            <person name="Cho H.T."/>
            <person name="Choi H.S."/>
            <person name="Lee M.S."/>
            <person name="Yu Y."/>
            <person name="Do Choi Y."/>
            <person name="Park B.S."/>
            <person name="van Deynze A."/>
            <person name="Ashrafi H."/>
            <person name="Hill T."/>
            <person name="Kim W.T."/>
            <person name="Pai H.S."/>
            <person name="Ahn H.K."/>
            <person name="Yeam I."/>
            <person name="Giovannoni J.J."/>
            <person name="Rose J.K."/>
            <person name="Sorensen I."/>
            <person name="Lee S.J."/>
            <person name="Kim R.W."/>
            <person name="Choi I.Y."/>
            <person name="Choi B.S."/>
            <person name="Lim J.S."/>
            <person name="Lee Y.H."/>
            <person name="Choi D."/>
        </authorList>
    </citation>
    <scope>NUCLEOTIDE SEQUENCE [LARGE SCALE GENOMIC DNA]</scope>
    <source>
        <strain evidence="2">cv. CM334</strain>
    </source>
</reference>
<evidence type="ECO:0000313" key="2">
    <source>
        <dbReference type="Proteomes" id="UP000222542"/>
    </source>
</evidence>
<evidence type="ECO:0000313" key="1">
    <source>
        <dbReference type="EMBL" id="PHT90707.1"/>
    </source>
</evidence>
<dbReference type="Gramene" id="PHT90707">
    <property type="protein sequence ID" value="PHT90707"/>
    <property type="gene ID" value="T459_05820"/>
</dbReference>
<sequence length="157" mass="18225">MLECRNWRCPWMKCKYLKLSTRLDASEHPGLAILLQSCPQVETLIISSESTFEPNNLGFNEDSNDPTGENYWMSRPCWGFRLKTLRIYGTWIYANCYFEQIMPFMEAVLKNGIVLEKIILTPFKDGIWAYPMQHARVTQKLLSFPRSSEDAVIVFSG</sequence>
<protein>
    <recommendedName>
        <fullName evidence="3">FBD domain-containing protein</fullName>
    </recommendedName>
</protein>
<dbReference type="Proteomes" id="UP000222542">
    <property type="component" value="Unassembled WGS sequence"/>
</dbReference>
<organism evidence="1 2">
    <name type="scientific">Capsicum annuum</name>
    <name type="common">Capsicum pepper</name>
    <dbReference type="NCBI Taxonomy" id="4072"/>
    <lineage>
        <taxon>Eukaryota</taxon>
        <taxon>Viridiplantae</taxon>
        <taxon>Streptophyta</taxon>
        <taxon>Embryophyta</taxon>
        <taxon>Tracheophyta</taxon>
        <taxon>Spermatophyta</taxon>
        <taxon>Magnoliopsida</taxon>
        <taxon>eudicotyledons</taxon>
        <taxon>Gunneridae</taxon>
        <taxon>Pentapetalae</taxon>
        <taxon>asterids</taxon>
        <taxon>lamiids</taxon>
        <taxon>Solanales</taxon>
        <taxon>Solanaceae</taxon>
        <taxon>Solanoideae</taxon>
        <taxon>Capsiceae</taxon>
        <taxon>Capsicum</taxon>
    </lineage>
</organism>
<name>A0A2G3A908_CAPAN</name>
<evidence type="ECO:0008006" key="3">
    <source>
        <dbReference type="Google" id="ProtNLM"/>
    </source>
</evidence>
<dbReference type="AlphaFoldDB" id="A0A2G3A908"/>
<proteinExistence type="predicted"/>
<accession>A0A2G3A908</accession>
<comment type="caution">
    <text evidence="1">The sequence shown here is derived from an EMBL/GenBank/DDBJ whole genome shotgun (WGS) entry which is preliminary data.</text>
</comment>
<keyword evidence="2" id="KW-1185">Reference proteome</keyword>
<reference evidence="1 2" key="2">
    <citation type="journal article" date="2017" name="Genome Biol.">
        <title>New reference genome sequences of hot pepper reveal the massive evolution of plant disease-resistance genes by retroduplication.</title>
        <authorList>
            <person name="Kim S."/>
            <person name="Park J."/>
            <person name="Yeom S.I."/>
            <person name="Kim Y.M."/>
            <person name="Seo E."/>
            <person name="Kim K.T."/>
            <person name="Kim M.S."/>
            <person name="Lee J.M."/>
            <person name="Cheong K."/>
            <person name="Shin H.S."/>
            <person name="Kim S.B."/>
            <person name="Han K."/>
            <person name="Lee J."/>
            <person name="Park M."/>
            <person name="Lee H.A."/>
            <person name="Lee H.Y."/>
            <person name="Lee Y."/>
            <person name="Oh S."/>
            <person name="Lee J.H."/>
            <person name="Choi E."/>
            <person name="Choi E."/>
            <person name="Lee S.E."/>
            <person name="Jeon J."/>
            <person name="Kim H."/>
            <person name="Choi G."/>
            <person name="Song H."/>
            <person name="Lee J."/>
            <person name="Lee S.C."/>
            <person name="Kwon J.K."/>
            <person name="Lee H.Y."/>
            <person name="Koo N."/>
            <person name="Hong Y."/>
            <person name="Kim R.W."/>
            <person name="Kang W.H."/>
            <person name="Huh J.H."/>
            <person name="Kang B.C."/>
            <person name="Yang T.J."/>
            <person name="Lee Y.H."/>
            <person name="Bennetzen J.L."/>
            <person name="Choi D."/>
        </authorList>
    </citation>
    <scope>NUCLEOTIDE SEQUENCE [LARGE SCALE GENOMIC DNA]</scope>
    <source>
        <strain evidence="2">cv. CM334</strain>
    </source>
</reference>
<gene>
    <name evidence="1" type="ORF">T459_05820</name>
</gene>